<name>A0A2A3YPH1_BREAU</name>
<dbReference type="SMART" id="SM00422">
    <property type="entry name" value="HTH_MERR"/>
    <property type="match status" value="1"/>
</dbReference>
<dbReference type="PANTHER" id="PTHR30204:SF93">
    <property type="entry name" value="HTH MERR-TYPE DOMAIN-CONTAINING PROTEIN"/>
    <property type="match status" value="1"/>
</dbReference>
<dbReference type="GO" id="GO:0003677">
    <property type="term" value="F:DNA binding"/>
    <property type="evidence" value="ECO:0007669"/>
    <property type="project" value="UniProtKB-KW"/>
</dbReference>
<dbReference type="GO" id="GO:0003700">
    <property type="term" value="F:DNA-binding transcription factor activity"/>
    <property type="evidence" value="ECO:0007669"/>
    <property type="project" value="InterPro"/>
</dbReference>
<dbReference type="SUPFAM" id="SSF46955">
    <property type="entry name" value="Putative DNA-binding domain"/>
    <property type="match status" value="1"/>
</dbReference>
<evidence type="ECO:0000256" key="2">
    <source>
        <dbReference type="SAM" id="Coils"/>
    </source>
</evidence>
<dbReference type="AlphaFoldDB" id="A0A2A3YPH1"/>
<evidence type="ECO:0000313" key="4">
    <source>
        <dbReference type="EMBL" id="PCC41164.1"/>
    </source>
</evidence>
<dbReference type="InterPro" id="IPR000551">
    <property type="entry name" value="MerR-type_HTH_dom"/>
</dbReference>
<accession>A0A2A3YPH1</accession>
<evidence type="ECO:0000259" key="3">
    <source>
        <dbReference type="PROSITE" id="PS50937"/>
    </source>
</evidence>
<dbReference type="CDD" id="cd00592">
    <property type="entry name" value="HTH_MerR-like"/>
    <property type="match status" value="1"/>
</dbReference>
<gene>
    <name evidence="4" type="ORF">CIK65_19135</name>
</gene>
<dbReference type="Gene3D" id="1.10.1660.10">
    <property type="match status" value="1"/>
</dbReference>
<proteinExistence type="predicted"/>
<dbReference type="PROSITE" id="PS50937">
    <property type="entry name" value="HTH_MERR_2"/>
    <property type="match status" value="1"/>
</dbReference>
<evidence type="ECO:0000256" key="1">
    <source>
        <dbReference type="ARBA" id="ARBA00023125"/>
    </source>
</evidence>
<reference evidence="4 5" key="1">
    <citation type="journal article" date="2017" name="Elife">
        <title>Extensive horizontal gene transfer in cheese-associated bacteria.</title>
        <authorList>
            <person name="Bonham K.S."/>
            <person name="Wolfe B.E."/>
            <person name="Dutton R.J."/>
        </authorList>
    </citation>
    <scope>NUCLEOTIDE SEQUENCE [LARGE SCALE GENOMIC DNA]</scope>
    <source>
        <strain evidence="4 5">962_8</strain>
    </source>
</reference>
<evidence type="ECO:0000313" key="5">
    <source>
        <dbReference type="Proteomes" id="UP000218620"/>
    </source>
</evidence>
<dbReference type="Proteomes" id="UP000218620">
    <property type="component" value="Unassembled WGS sequence"/>
</dbReference>
<dbReference type="InterPro" id="IPR047057">
    <property type="entry name" value="MerR_fam"/>
</dbReference>
<sequence>MPGRESASVLVSSTVICAATSYSRPNHCDMSHVGGLTRHHRPAFGAKCGNAKVSRTSTIKLSPGTGKQMGWSTQELADLAGTTLRTVRHYHDVGLLPSPPRNSNGYKNYGVSHLTLLLRIRRLVELGAPLSEIRHLDLADMQHQESDEYTDKLRELDEEAEAAIRRLHAIRAQISHELAVHPQHGSRSLDGLGPADEEFMTVASRILSDESLSAWNTLREQVPGHQALVEFSQLTEDANPDELTDLPDRLAAVVHQLHAEAPELASPTFASARGQRFGQQALQVAVAELYNLTQLEVLLRTSVILSDQAATPED</sequence>
<dbReference type="Pfam" id="PF13411">
    <property type="entry name" value="MerR_1"/>
    <property type="match status" value="1"/>
</dbReference>
<keyword evidence="2" id="KW-0175">Coiled coil</keyword>
<feature type="domain" description="HTH merR-type" evidence="3">
    <location>
        <begin position="70"/>
        <end position="139"/>
    </location>
</feature>
<dbReference type="InterPro" id="IPR009061">
    <property type="entry name" value="DNA-bd_dom_put_sf"/>
</dbReference>
<dbReference type="EMBL" id="NRGQ01000062">
    <property type="protein sequence ID" value="PCC41164.1"/>
    <property type="molecule type" value="Genomic_DNA"/>
</dbReference>
<organism evidence="4 5">
    <name type="scientific">Brevibacterium aurantiacum</name>
    <dbReference type="NCBI Taxonomy" id="273384"/>
    <lineage>
        <taxon>Bacteria</taxon>
        <taxon>Bacillati</taxon>
        <taxon>Actinomycetota</taxon>
        <taxon>Actinomycetes</taxon>
        <taxon>Micrococcales</taxon>
        <taxon>Brevibacteriaceae</taxon>
        <taxon>Brevibacterium</taxon>
    </lineage>
</organism>
<keyword evidence="1" id="KW-0238">DNA-binding</keyword>
<comment type="caution">
    <text evidence="4">The sequence shown here is derived from an EMBL/GenBank/DDBJ whole genome shotgun (WGS) entry which is preliminary data.</text>
</comment>
<feature type="coiled-coil region" evidence="2">
    <location>
        <begin position="139"/>
        <end position="173"/>
    </location>
</feature>
<protein>
    <recommendedName>
        <fullName evidence="3">HTH merR-type domain-containing protein</fullName>
    </recommendedName>
</protein>
<dbReference type="PANTHER" id="PTHR30204">
    <property type="entry name" value="REDOX-CYCLING DRUG-SENSING TRANSCRIPTIONAL ACTIVATOR SOXR"/>
    <property type="match status" value="1"/>
</dbReference>